<evidence type="ECO:0000313" key="13">
    <source>
        <dbReference type="Proteomes" id="UP000332487"/>
    </source>
</evidence>
<keyword evidence="8 10" id="KW-0472">Membrane</keyword>
<name>C7DH94_MICA2</name>
<organism evidence="12 13">
    <name type="scientific">Candidatus Micrarchaeum acidiphilum ARMAN-2</name>
    <dbReference type="NCBI Taxonomy" id="425595"/>
    <lineage>
        <taxon>Archaea</taxon>
        <taxon>Candidatus Micrarchaeota</taxon>
        <taxon>Candidatus Micrarchaeia</taxon>
        <taxon>Candidatus Micrarchaeales</taxon>
        <taxon>Candidatus Micrarchaeaceae</taxon>
        <taxon>Candidatus Micrarchaeum</taxon>
    </lineage>
</organism>
<sequence>MSFIIDLLLLFGVAVLLGRILESLRVPAIVGYIIAGVVLGNVVLKVVQPTAILSAIAEVALFFIILQIGIEVTTDIITKDVKTSFALSSASFFIPVIVVFGISTYFFGMGYVEAAAVSLAVCVPSISIISVLIMKYDLLRLEGGRIMLSSTVLNDIVAFTVLAMVIGRTVEGFYKVIIAVSAIYVLTLAGGKYLRRYSERVHAFFKQLRKMEGGENFALGIILMIGLLIAAIFQFIGITYVLGAFFAGILIEGALIGKRFYKRVIRTLNRLNEGFFIPVFFSIAGLDFILPAVATDAYALAVISVDAILAITLIYFIFEKRFKAISHRTLIGVMGGRGAVGITIGTVALEAGLIGNADYSVIILGTIVLSIIMPAIIDAHIKQRSRLRRPTGAAAIDKL</sequence>
<evidence type="ECO:0000256" key="3">
    <source>
        <dbReference type="ARBA" id="ARBA00022449"/>
    </source>
</evidence>
<feature type="transmembrane region" description="Helical" evidence="10">
    <location>
        <begin position="172"/>
        <end position="195"/>
    </location>
</feature>
<dbReference type="PANTHER" id="PTHR43562">
    <property type="entry name" value="NAPA-TYPE SODIUM/HYDROGEN ANTIPORTER"/>
    <property type="match status" value="1"/>
</dbReference>
<evidence type="ECO:0000256" key="4">
    <source>
        <dbReference type="ARBA" id="ARBA00022692"/>
    </source>
</evidence>
<dbReference type="GO" id="GO:0016020">
    <property type="term" value="C:membrane"/>
    <property type="evidence" value="ECO:0007669"/>
    <property type="project" value="UniProtKB-SubCell"/>
</dbReference>
<feature type="transmembrane region" description="Helical" evidence="10">
    <location>
        <begin position="146"/>
        <end position="166"/>
    </location>
</feature>
<dbReference type="GO" id="GO:0006814">
    <property type="term" value="P:sodium ion transport"/>
    <property type="evidence" value="ECO:0007669"/>
    <property type="project" value="UniProtKB-KW"/>
</dbReference>
<feature type="transmembrane region" description="Helical" evidence="10">
    <location>
        <begin position="85"/>
        <end position="108"/>
    </location>
</feature>
<reference evidence="12 13" key="2">
    <citation type="journal article" date="2010" name="Proc. Natl. Acad. Sci. U.S.A.">
        <title>Enigmatic, ultrasmall, uncultivated Archaea.</title>
        <authorList>
            <person name="Baker B.J."/>
            <person name="Comolli L.R."/>
            <person name="Dick G.J."/>
            <person name="Hauser L.J."/>
            <person name="Hyatt D."/>
            <person name="Dill B.D."/>
            <person name="Land M.L."/>
            <person name="Verberkmoes N.C."/>
            <person name="Hettich R.L."/>
            <person name="Banfield J.F."/>
        </authorList>
    </citation>
    <scope>NUCLEOTIDE SEQUENCE [LARGE SCALE GENOMIC DNA]</scope>
    <source>
        <strain evidence="12">ARMAN-2</strain>
    </source>
</reference>
<keyword evidence="6" id="KW-0915">Sodium</keyword>
<evidence type="ECO:0000313" key="12">
    <source>
        <dbReference type="EMBL" id="EET89996.1"/>
    </source>
</evidence>
<evidence type="ECO:0000256" key="8">
    <source>
        <dbReference type="ARBA" id="ARBA00023136"/>
    </source>
</evidence>
<keyword evidence="7" id="KW-0406">Ion transport</keyword>
<reference evidence="12 13" key="1">
    <citation type="journal article" date="2009" name="Genome Biol.">
        <title>Community-wide analysis of microbial genome sequence signatures.</title>
        <authorList>
            <person name="Dick G.J."/>
            <person name="Andersson A.F."/>
            <person name="Baker B.J."/>
            <person name="Simmons S.L."/>
            <person name="Thomas B.C."/>
            <person name="Yelton A.P."/>
            <person name="Banfield J.F."/>
        </authorList>
    </citation>
    <scope>NUCLEOTIDE SEQUENCE [LARGE SCALE GENOMIC DNA]</scope>
    <source>
        <strain evidence="12">ARMAN-2</strain>
    </source>
</reference>
<evidence type="ECO:0000256" key="5">
    <source>
        <dbReference type="ARBA" id="ARBA00022989"/>
    </source>
</evidence>
<keyword evidence="3" id="KW-0050">Antiport</keyword>
<dbReference type="GO" id="GO:1902600">
    <property type="term" value="P:proton transmembrane transport"/>
    <property type="evidence" value="ECO:0007669"/>
    <property type="project" value="InterPro"/>
</dbReference>
<dbReference type="InterPro" id="IPR038770">
    <property type="entry name" value="Na+/solute_symporter_sf"/>
</dbReference>
<evidence type="ECO:0000256" key="10">
    <source>
        <dbReference type="SAM" id="Phobius"/>
    </source>
</evidence>
<evidence type="ECO:0000256" key="7">
    <source>
        <dbReference type="ARBA" id="ARBA00023065"/>
    </source>
</evidence>
<feature type="transmembrane region" description="Helical" evidence="10">
    <location>
        <begin position="51"/>
        <end position="73"/>
    </location>
</feature>
<feature type="transmembrane region" description="Helical" evidence="10">
    <location>
        <begin position="242"/>
        <end position="261"/>
    </location>
</feature>
<proteinExistence type="predicted"/>
<dbReference type="PANTHER" id="PTHR43562:SF3">
    <property type="entry name" value="SODIUM ION_PROTON EXCHANGER (EUROFUNG)"/>
    <property type="match status" value="1"/>
</dbReference>
<feature type="transmembrane region" description="Helical" evidence="10">
    <location>
        <begin position="330"/>
        <end position="349"/>
    </location>
</feature>
<keyword evidence="4 10" id="KW-0812">Transmembrane</keyword>
<keyword evidence="9" id="KW-0739">Sodium transport</keyword>
<accession>C7DH94</accession>
<dbReference type="Pfam" id="PF00999">
    <property type="entry name" value="Na_H_Exchanger"/>
    <property type="match status" value="1"/>
</dbReference>
<dbReference type="AlphaFoldDB" id="C7DH94"/>
<evidence type="ECO:0000256" key="2">
    <source>
        <dbReference type="ARBA" id="ARBA00022448"/>
    </source>
</evidence>
<feature type="transmembrane region" description="Helical" evidence="10">
    <location>
        <begin position="273"/>
        <end position="292"/>
    </location>
</feature>
<keyword evidence="5 10" id="KW-1133">Transmembrane helix</keyword>
<dbReference type="InterPro" id="IPR006153">
    <property type="entry name" value="Cation/H_exchanger_TM"/>
</dbReference>
<keyword evidence="2" id="KW-0813">Transport</keyword>
<feature type="transmembrane region" description="Helical" evidence="10">
    <location>
        <begin position="114"/>
        <end position="134"/>
    </location>
</feature>
<feature type="transmembrane region" description="Helical" evidence="10">
    <location>
        <begin position="298"/>
        <end position="318"/>
    </location>
</feature>
<comment type="subcellular location">
    <subcellularLocation>
        <location evidence="1">Membrane</location>
        <topology evidence="1">Multi-pass membrane protein</topology>
    </subcellularLocation>
</comment>
<evidence type="ECO:0000256" key="1">
    <source>
        <dbReference type="ARBA" id="ARBA00004141"/>
    </source>
</evidence>
<dbReference type="Gene3D" id="1.20.1530.20">
    <property type="match status" value="1"/>
</dbReference>
<protein>
    <submittedName>
        <fullName evidence="12">Sodium/hydrogen exchanger</fullName>
    </submittedName>
</protein>
<feature type="transmembrane region" description="Helical" evidence="10">
    <location>
        <begin position="361"/>
        <end position="381"/>
    </location>
</feature>
<feature type="transmembrane region" description="Helical" evidence="10">
    <location>
        <begin position="216"/>
        <end position="236"/>
    </location>
</feature>
<gene>
    <name evidence="12" type="ORF">UNLARM2_0440</name>
</gene>
<dbReference type="GO" id="GO:0015297">
    <property type="term" value="F:antiporter activity"/>
    <property type="evidence" value="ECO:0007669"/>
    <property type="project" value="UniProtKB-KW"/>
</dbReference>
<dbReference type="Proteomes" id="UP000332487">
    <property type="component" value="Unassembled WGS sequence"/>
</dbReference>
<dbReference type="EMBL" id="GG697240">
    <property type="protein sequence ID" value="EET89996.1"/>
    <property type="molecule type" value="Genomic_DNA"/>
</dbReference>
<evidence type="ECO:0000256" key="6">
    <source>
        <dbReference type="ARBA" id="ARBA00023053"/>
    </source>
</evidence>
<feature type="domain" description="Cation/H+ exchanger transmembrane" evidence="11">
    <location>
        <begin position="14"/>
        <end position="373"/>
    </location>
</feature>
<evidence type="ECO:0000256" key="9">
    <source>
        <dbReference type="ARBA" id="ARBA00023201"/>
    </source>
</evidence>
<evidence type="ECO:0000259" key="11">
    <source>
        <dbReference type="Pfam" id="PF00999"/>
    </source>
</evidence>
<keyword evidence="13" id="KW-1185">Reference proteome</keyword>